<comment type="similarity">
    <text evidence="1">Belongs to the peptidase S51 family.</text>
</comment>
<dbReference type="Gene3D" id="3.40.50.880">
    <property type="match status" value="1"/>
</dbReference>
<dbReference type="AlphaFoldDB" id="A0A5S5CR78"/>
<protein>
    <submittedName>
        <fullName evidence="5">Dipeptidase E</fullName>
    </submittedName>
</protein>
<evidence type="ECO:0000313" key="5">
    <source>
        <dbReference type="EMBL" id="TYP86407.1"/>
    </source>
</evidence>
<sequence>MRLLLTSAGLCHPSLVEAAAELAGRPLSGLRAAVVPTAANVVDGDKGWLIADYVNLQRAGFAAVDIVDVSALEGEVWRPRLEAADVLVLTGGDTTHLLRELRRSGLADRLPGLLASRLLIGISAGSMVLGPDLALSASDKPRPEDCVGLGLVDLLVLPHLGSPYFPNASEEALRAAARDLAHPVFGLADGTAVAVDGDRVTVVGEGAHVQLGAAAPR</sequence>
<dbReference type="InterPro" id="IPR029062">
    <property type="entry name" value="Class_I_gatase-like"/>
</dbReference>
<keyword evidence="2" id="KW-0645">Protease</keyword>
<dbReference type="SUPFAM" id="SSF52317">
    <property type="entry name" value="Class I glutamine amidotransferase-like"/>
    <property type="match status" value="1"/>
</dbReference>
<dbReference type="Pfam" id="PF03575">
    <property type="entry name" value="Peptidase_S51"/>
    <property type="match status" value="1"/>
</dbReference>
<organism evidence="5 6">
    <name type="scientific">Blastococcus xanthinilyticus</name>
    <dbReference type="NCBI Taxonomy" id="1564164"/>
    <lineage>
        <taxon>Bacteria</taxon>
        <taxon>Bacillati</taxon>
        <taxon>Actinomycetota</taxon>
        <taxon>Actinomycetes</taxon>
        <taxon>Geodermatophilales</taxon>
        <taxon>Geodermatophilaceae</taxon>
        <taxon>Blastococcus</taxon>
    </lineage>
</organism>
<dbReference type="GO" id="GO:0006508">
    <property type="term" value="P:proteolysis"/>
    <property type="evidence" value="ECO:0007669"/>
    <property type="project" value="UniProtKB-KW"/>
</dbReference>
<dbReference type="PANTHER" id="PTHR20842">
    <property type="entry name" value="PROTEASE S51 ALPHA-ASPARTYL DIPEPTIDASE"/>
    <property type="match status" value="1"/>
</dbReference>
<reference evidence="5 6" key="1">
    <citation type="submission" date="2019-07" db="EMBL/GenBank/DDBJ databases">
        <title>Genomic Encyclopedia of Archaeal and Bacterial Type Strains, Phase II (KMG-II): from individual species to whole genera.</title>
        <authorList>
            <person name="Goeker M."/>
        </authorList>
    </citation>
    <scope>NUCLEOTIDE SEQUENCE [LARGE SCALE GENOMIC DNA]</scope>
    <source>
        <strain evidence="5 6">DSM 46842</strain>
    </source>
</reference>
<dbReference type="Proteomes" id="UP000322499">
    <property type="component" value="Unassembled WGS sequence"/>
</dbReference>
<accession>A0A5S5CR78</accession>
<proteinExistence type="inferred from homology"/>
<comment type="caution">
    <text evidence="5">The sequence shown here is derived from an EMBL/GenBank/DDBJ whole genome shotgun (WGS) entry which is preliminary data.</text>
</comment>
<dbReference type="GO" id="GO:0008236">
    <property type="term" value="F:serine-type peptidase activity"/>
    <property type="evidence" value="ECO:0007669"/>
    <property type="project" value="UniProtKB-KW"/>
</dbReference>
<evidence type="ECO:0000313" key="6">
    <source>
        <dbReference type="Proteomes" id="UP000322499"/>
    </source>
</evidence>
<dbReference type="RefSeq" id="WP_166533792.1">
    <property type="nucleotide sequence ID" value="NZ_VNHW01000009.1"/>
</dbReference>
<keyword evidence="4" id="KW-0720">Serine protease</keyword>
<dbReference type="EMBL" id="VNHW01000009">
    <property type="protein sequence ID" value="TYP86407.1"/>
    <property type="molecule type" value="Genomic_DNA"/>
</dbReference>
<gene>
    <name evidence="5" type="ORF">BD833_1096</name>
</gene>
<evidence type="ECO:0000256" key="1">
    <source>
        <dbReference type="ARBA" id="ARBA00006534"/>
    </source>
</evidence>
<keyword evidence="6" id="KW-1185">Reference proteome</keyword>
<evidence type="ECO:0000256" key="3">
    <source>
        <dbReference type="ARBA" id="ARBA00022801"/>
    </source>
</evidence>
<dbReference type="InterPro" id="IPR005320">
    <property type="entry name" value="Peptidase_S51"/>
</dbReference>
<evidence type="ECO:0000256" key="4">
    <source>
        <dbReference type="ARBA" id="ARBA00022825"/>
    </source>
</evidence>
<dbReference type="PANTHER" id="PTHR20842:SF0">
    <property type="entry name" value="ALPHA-ASPARTYL DIPEPTIDASE"/>
    <property type="match status" value="1"/>
</dbReference>
<evidence type="ECO:0000256" key="2">
    <source>
        <dbReference type="ARBA" id="ARBA00022670"/>
    </source>
</evidence>
<keyword evidence="3" id="KW-0378">Hydrolase</keyword>
<name>A0A5S5CR78_9ACTN</name>